<organism evidence="2 3">
    <name type="scientific">Cinchona calisaya</name>
    <dbReference type="NCBI Taxonomy" id="153742"/>
    <lineage>
        <taxon>Eukaryota</taxon>
        <taxon>Viridiplantae</taxon>
        <taxon>Streptophyta</taxon>
        <taxon>Embryophyta</taxon>
        <taxon>Tracheophyta</taxon>
        <taxon>Spermatophyta</taxon>
        <taxon>Magnoliopsida</taxon>
        <taxon>eudicotyledons</taxon>
        <taxon>Gunneridae</taxon>
        <taxon>Pentapetalae</taxon>
        <taxon>asterids</taxon>
        <taxon>lamiids</taxon>
        <taxon>Gentianales</taxon>
        <taxon>Rubiaceae</taxon>
        <taxon>Cinchonoideae</taxon>
        <taxon>Cinchoneae</taxon>
        <taxon>Cinchona</taxon>
    </lineage>
</organism>
<comment type="caution">
    <text evidence="2">The sequence shown here is derived from an EMBL/GenBank/DDBJ whole genome shotgun (WGS) entry which is preliminary data.</text>
</comment>
<feature type="signal peptide" evidence="1">
    <location>
        <begin position="1"/>
        <end position="27"/>
    </location>
</feature>
<dbReference type="EMBL" id="JBJUIK010000013">
    <property type="protein sequence ID" value="KAL3507868.1"/>
    <property type="molecule type" value="Genomic_DNA"/>
</dbReference>
<evidence type="ECO:0000313" key="3">
    <source>
        <dbReference type="Proteomes" id="UP001630127"/>
    </source>
</evidence>
<feature type="chain" id="PRO_5044834032" evidence="1">
    <location>
        <begin position="28"/>
        <end position="139"/>
    </location>
</feature>
<name>A0ABD2YKG3_9GENT</name>
<reference evidence="2 3" key="1">
    <citation type="submission" date="2024-11" db="EMBL/GenBank/DDBJ databases">
        <title>A near-complete genome assembly of Cinchona calisaya.</title>
        <authorList>
            <person name="Lian D.C."/>
            <person name="Zhao X.W."/>
            <person name="Wei L."/>
        </authorList>
    </citation>
    <scope>NUCLEOTIDE SEQUENCE [LARGE SCALE GENOMIC DNA]</scope>
    <source>
        <tissue evidence="2">Nenye</tissue>
    </source>
</reference>
<gene>
    <name evidence="2" type="ORF">ACH5RR_033250</name>
</gene>
<proteinExistence type="predicted"/>
<keyword evidence="1" id="KW-0732">Signal</keyword>
<evidence type="ECO:0000256" key="1">
    <source>
        <dbReference type="SAM" id="SignalP"/>
    </source>
</evidence>
<protein>
    <submittedName>
        <fullName evidence="2">Uncharacterized protein</fullName>
    </submittedName>
</protein>
<dbReference type="AlphaFoldDB" id="A0ABD2YKG3"/>
<sequence>MAKCSTSFILVFVVAILGIFIDKEVDACYLDSIGGGCPDINKCMETCRPCYRGKGVVYYFCVAPGGGINYWRCRCTFEKGAPCPPVGPPTCPAPPLLGRDFHRKNGGQVEVQHRTIFKYYYNSNVNVTQNVTSPNLRYP</sequence>
<evidence type="ECO:0000313" key="2">
    <source>
        <dbReference type="EMBL" id="KAL3507868.1"/>
    </source>
</evidence>
<accession>A0ABD2YKG3</accession>
<dbReference type="Proteomes" id="UP001630127">
    <property type="component" value="Unassembled WGS sequence"/>
</dbReference>
<keyword evidence="3" id="KW-1185">Reference proteome</keyword>